<proteinExistence type="predicted"/>
<protein>
    <submittedName>
        <fullName evidence="2">Uncharacterized protein</fullName>
    </submittedName>
</protein>
<evidence type="ECO:0000256" key="1">
    <source>
        <dbReference type="SAM" id="MobiDB-lite"/>
    </source>
</evidence>
<dbReference type="Proteomes" id="UP001324427">
    <property type="component" value="Unassembled WGS sequence"/>
</dbReference>
<name>A0AAV9J7P5_9PEZI</name>
<feature type="compositionally biased region" description="Polar residues" evidence="1">
    <location>
        <begin position="61"/>
        <end position="76"/>
    </location>
</feature>
<feature type="region of interest" description="Disordered" evidence="1">
    <location>
        <begin position="419"/>
        <end position="609"/>
    </location>
</feature>
<evidence type="ECO:0000313" key="2">
    <source>
        <dbReference type="EMBL" id="KAK4540723.1"/>
    </source>
</evidence>
<feature type="region of interest" description="Disordered" evidence="1">
    <location>
        <begin position="1"/>
        <end position="109"/>
    </location>
</feature>
<dbReference type="EMBL" id="JAVFHQ010000062">
    <property type="protein sequence ID" value="KAK4540723.1"/>
    <property type="molecule type" value="Genomic_DNA"/>
</dbReference>
<comment type="caution">
    <text evidence="2">The sequence shown here is derived from an EMBL/GenBank/DDBJ whole genome shotgun (WGS) entry which is preliminary data.</text>
</comment>
<feature type="compositionally biased region" description="Polar residues" evidence="1">
    <location>
        <begin position="96"/>
        <end position="106"/>
    </location>
</feature>
<organism evidence="2 3">
    <name type="scientific">Oleoguttula mirabilis</name>
    <dbReference type="NCBI Taxonomy" id="1507867"/>
    <lineage>
        <taxon>Eukaryota</taxon>
        <taxon>Fungi</taxon>
        <taxon>Dikarya</taxon>
        <taxon>Ascomycota</taxon>
        <taxon>Pezizomycotina</taxon>
        <taxon>Dothideomycetes</taxon>
        <taxon>Dothideomycetidae</taxon>
        <taxon>Mycosphaerellales</taxon>
        <taxon>Teratosphaeriaceae</taxon>
        <taxon>Oleoguttula</taxon>
    </lineage>
</organism>
<sequence>MAQPGATNVEPEALHTVAPQQVPKADGNRDSSGPLPPGATSSMMGSTSSAHSMEDGEVVDSQPSLMSADSGYTDSTSSERHGETADSNHPPAGTESGFTNTTSEAHSPSAAVSAKAYNSAHEAATYAGYDDYIHIHNAPHALSNVATFKAAMTATMGLIANTSTLAYEQRDEDKSIHFGGLEHTEPRVAKMEHSLAASLKAHSDRRMSNLLHSNLCYDDSINRDTVEEGQPMWSAVTHPAHGTGLEMQAYDVTSSVLGLNSSKLRKLWPTKVFPTGFLAVVEESSGGKGPAKKPEDLKACCLPLYGDDEAVPVYPGTLRALRVVGGGNDVAAKGCTINLLWHVFVDFRAGMVTAEGRMVKESRVRFLRAAEAFHREVAASYELKFNMKKREDARSLKSAEVNEKYMQPTWLDQHFKRSTRVSAEETNSYTAPHHAPDKHAHNDSRQQAPDGSGQAATATSNSASVPPVNSSGRRGSSGRDEPSDAYNAPALSNPAVRPPAVNLRQPQSGRRTTARTNISNAFAPGRKEQSLGQQGNSPFSGSVGSKMTGLGLQSNGGPHFNQQSAAATDRTGHRSSRSTGGNGAGKRERERGEVDADRDRGAKRRRELG</sequence>
<feature type="compositionally biased region" description="Polar residues" evidence="1">
    <location>
        <begin position="504"/>
        <end position="520"/>
    </location>
</feature>
<accession>A0AAV9J7P5</accession>
<dbReference type="AlphaFoldDB" id="A0AAV9J7P5"/>
<keyword evidence="3" id="KW-1185">Reference proteome</keyword>
<feature type="compositionally biased region" description="Polar residues" evidence="1">
    <location>
        <begin position="530"/>
        <end position="566"/>
    </location>
</feature>
<feature type="compositionally biased region" description="Basic and acidic residues" evidence="1">
    <location>
        <begin position="434"/>
        <end position="444"/>
    </location>
</feature>
<gene>
    <name evidence="2" type="ORF">LTR36_008938</name>
</gene>
<reference evidence="2 3" key="1">
    <citation type="submission" date="2021-11" db="EMBL/GenBank/DDBJ databases">
        <title>Black yeast isolated from Biological Soil Crust.</title>
        <authorList>
            <person name="Kurbessoian T."/>
        </authorList>
    </citation>
    <scope>NUCLEOTIDE SEQUENCE [LARGE SCALE GENOMIC DNA]</scope>
    <source>
        <strain evidence="2 3">CCFEE 5522</strain>
    </source>
</reference>
<feature type="compositionally biased region" description="Basic and acidic residues" evidence="1">
    <location>
        <begin position="77"/>
        <end position="86"/>
    </location>
</feature>
<feature type="compositionally biased region" description="Low complexity" evidence="1">
    <location>
        <begin position="460"/>
        <end position="474"/>
    </location>
</feature>
<feature type="compositionally biased region" description="Basic and acidic residues" evidence="1">
    <location>
        <begin position="585"/>
        <end position="600"/>
    </location>
</feature>
<feature type="compositionally biased region" description="Polar residues" evidence="1">
    <location>
        <begin position="420"/>
        <end position="430"/>
    </location>
</feature>
<feature type="compositionally biased region" description="Low complexity" evidence="1">
    <location>
        <begin position="38"/>
        <end position="50"/>
    </location>
</feature>
<feature type="compositionally biased region" description="Polar residues" evidence="1">
    <location>
        <begin position="445"/>
        <end position="459"/>
    </location>
</feature>
<evidence type="ECO:0000313" key="3">
    <source>
        <dbReference type="Proteomes" id="UP001324427"/>
    </source>
</evidence>